<dbReference type="SMART" id="SM00253">
    <property type="entry name" value="SOCS"/>
    <property type="match status" value="1"/>
</dbReference>
<dbReference type="InterPro" id="IPR002110">
    <property type="entry name" value="Ankyrin_rpt"/>
</dbReference>
<dbReference type="PROSITE" id="PS50225">
    <property type="entry name" value="SOCS"/>
    <property type="match status" value="1"/>
</dbReference>
<dbReference type="GO" id="GO:0035556">
    <property type="term" value="P:intracellular signal transduction"/>
    <property type="evidence" value="ECO:0007669"/>
    <property type="project" value="InterPro"/>
</dbReference>
<dbReference type="AlphaFoldDB" id="A0A8B8EDK1"/>
<evidence type="ECO:0000259" key="2">
    <source>
        <dbReference type="PROSITE" id="PS50225"/>
    </source>
</evidence>
<dbReference type="Pfam" id="PF00023">
    <property type="entry name" value="Ank"/>
    <property type="match status" value="2"/>
</dbReference>
<evidence type="ECO:0000313" key="5">
    <source>
        <dbReference type="RefSeq" id="XP_022337610.1"/>
    </source>
</evidence>
<feature type="repeat" description="ANK" evidence="1">
    <location>
        <begin position="82"/>
        <end position="114"/>
    </location>
</feature>
<dbReference type="PRINTS" id="PR01415">
    <property type="entry name" value="ANKYRIN"/>
</dbReference>
<dbReference type="InterPro" id="IPR036036">
    <property type="entry name" value="SOCS_box-like_dom_sf"/>
</dbReference>
<dbReference type="GeneID" id="111133466"/>
<reference evidence="4 5" key="1">
    <citation type="submission" date="2025-04" db="UniProtKB">
        <authorList>
            <consortium name="RefSeq"/>
        </authorList>
    </citation>
    <scope>IDENTIFICATION</scope>
    <source>
        <tissue evidence="4 5">Whole sample</tissue>
    </source>
</reference>
<dbReference type="CDD" id="cd03716">
    <property type="entry name" value="SOCS_ASB_like"/>
    <property type="match status" value="1"/>
</dbReference>
<gene>
    <name evidence="4 5" type="primary">LOC111133466</name>
</gene>
<dbReference type="Pfam" id="PF12796">
    <property type="entry name" value="Ank_2"/>
    <property type="match status" value="2"/>
</dbReference>
<feature type="repeat" description="ANK" evidence="1">
    <location>
        <begin position="280"/>
        <end position="307"/>
    </location>
</feature>
<organism evidence="3 4">
    <name type="scientific">Crassostrea virginica</name>
    <name type="common">Eastern oyster</name>
    <dbReference type="NCBI Taxonomy" id="6565"/>
    <lineage>
        <taxon>Eukaryota</taxon>
        <taxon>Metazoa</taxon>
        <taxon>Spiralia</taxon>
        <taxon>Lophotrochozoa</taxon>
        <taxon>Mollusca</taxon>
        <taxon>Bivalvia</taxon>
        <taxon>Autobranchia</taxon>
        <taxon>Pteriomorphia</taxon>
        <taxon>Ostreida</taxon>
        <taxon>Ostreoidea</taxon>
        <taxon>Ostreidae</taxon>
        <taxon>Crassostrea</taxon>
    </lineage>
</organism>
<evidence type="ECO:0000256" key="1">
    <source>
        <dbReference type="PROSITE-ProRule" id="PRU00023"/>
    </source>
</evidence>
<dbReference type="FunFam" id="1.10.750.20:FF:000001">
    <property type="entry name" value="Ankyrin repeat and SOCS box containing 1"/>
    <property type="match status" value="1"/>
</dbReference>
<feature type="repeat" description="ANK" evidence="1">
    <location>
        <begin position="247"/>
        <end position="279"/>
    </location>
</feature>
<name>A0A8B8EDK1_CRAVI</name>
<accession>A0A8B8EDK1</accession>
<evidence type="ECO:0000313" key="3">
    <source>
        <dbReference type="Proteomes" id="UP000694844"/>
    </source>
</evidence>
<keyword evidence="1" id="KW-0040">ANK repeat</keyword>
<dbReference type="InterPro" id="IPR036770">
    <property type="entry name" value="Ankyrin_rpt-contain_sf"/>
</dbReference>
<dbReference type="SMART" id="SM00969">
    <property type="entry name" value="SOCS_box"/>
    <property type="match status" value="1"/>
</dbReference>
<feature type="repeat" description="ANK" evidence="1">
    <location>
        <begin position="214"/>
        <end position="246"/>
    </location>
</feature>
<dbReference type="SUPFAM" id="SSF158235">
    <property type="entry name" value="SOCS box-like"/>
    <property type="match status" value="1"/>
</dbReference>
<protein>
    <submittedName>
        <fullName evidence="4 5">Ankyrin repeat and KH domain-containing protein 1-like</fullName>
    </submittedName>
</protein>
<feature type="repeat" description="ANK" evidence="1">
    <location>
        <begin position="116"/>
        <end position="148"/>
    </location>
</feature>
<dbReference type="Pfam" id="PF07525">
    <property type="entry name" value="SOCS_box"/>
    <property type="match status" value="1"/>
</dbReference>
<dbReference type="Proteomes" id="UP000694844">
    <property type="component" value="Chromosome 5"/>
</dbReference>
<sequence length="443" mass="49575">MEKIYQVIEKNNISKLRVLLSLDDQPENVADGWTPLTFACERGREEIVDILIKDFKKQEKTRDVKLNNALYISKTIDDHNLNGETPLTCAARAGHVNICEQLLEEGASINQTTQYVHQTPLHVAVEYGNTDVVEYLINRGADVQIADNVNISPLYTAIKGGNSYIVHMLINAGCDVNLGSQDHAPVFLAARLGLLTITQMLCEAGCNKDFANKYGVTPLAEAVQKDYLDLVEYLIEQQCDVNKTDINNVSALHIACQRGYLDAVKLLMKGHANPILKNSSGQTAFQLAIEHNRYDVVEYMMNLGADILSQPFANKSLSSIARVFDRGHVQTAEVLLRGCPKLPLPHYPGVTDMFCNNVELMKMLFLSGIQTIPGVLIVPRLHPQYVNQKELSVWLENFHKNPLSLQSLCRIRVRRCLGNTLLLKVKSLPIPSYLKDYVALKHL</sequence>
<dbReference type="KEGG" id="cvn:111133466"/>
<dbReference type="RefSeq" id="XP_022337608.1">
    <property type="nucleotide sequence ID" value="XM_022481900.1"/>
</dbReference>
<dbReference type="InterPro" id="IPR001496">
    <property type="entry name" value="SOCS_box"/>
</dbReference>
<dbReference type="SUPFAM" id="SSF48403">
    <property type="entry name" value="Ankyrin repeat"/>
    <property type="match status" value="2"/>
</dbReference>
<feature type="repeat" description="ANK" evidence="1">
    <location>
        <begin position="149"/>
        <end position="181"/>
    </location>
</feature>
<dbReference type="PROSITE" id="PS50088">
    <property type="entry name" value="ANK_REPEAT"/>
    <property type="match status" value="7"/>
</dbReference>
<dbReference type="SMART" id="SM00248">
    <property type="entry name" value="ANK"/>
    <property type="match status" value="8"/>
</dbReference>
<dbReference type="PANTHER" id="PTHR44207">
    <property type="entry name" value="SURFACE ANTIGEN BSPA-LIKE-RELATED"/>
    <property type="match status" value="1"/>
</dbReference>
<dbReference type="Gene3D" id="1.10.750.20">
    <property type="entry name" value="SOCS box"/>
    <property type="match status" value="1"/>
</dbReference>
<feature type="domain" description="SOCS box" evidence="2">
    <location>
        <begin position="390"/>
        <end position="443"/>
    </location>
</feature>
<keyword evidence="3" id="KW-1185">Reference proteome</keyword>
<feature type="repeat" description="ANK" evidence="1">
    <location>
        <begin position="31"/>
        <end position="53"/>
    </location>
</feature>
<dbReference type="PANTHER" id="PTHR44207:SF2">
    <property type="entry name" value="REPEAT PROTEIN, PUTATIVE-RELATED"/>
    <property type="match status" value="1"/>
</dbReference>
<dbReference type="OrthoDB" id="20872at2759"/>
<dbReference type="PROSITE" id="PS50297">
    <property type="entry name" value="ANK_REP_REGION"/>
    <property type="match status" value="7"/>
</dbReference>
<evidence type="ECO:0000313" key="4">
    <source>
        <dbReference type="RefSeq" id="XP_022337608.1"/>
    </source>
</evidence>
<dbReference type="RefSeq" id="XP_022337610.1">
    <property type="nucleotide sequence ID" value="XM_022481902.1"/>
</dbReference>
<dbReference type="Gene3D" id="1.25.40.20">
    <property type="entry name" value="Ankyrin repeat-containing domain"/>
    <property type="match status" value="3"/>
</dbReference>
<proteinExistence type="predicted"/>